<dbReference type="Proteomes" id="UP000476176">
    <property type="component" value="Unassembled WGS sequence"/>
</dbReference>
<evidence type="ECO:0000313" key="3">
    <source>
        <dbReference type="EMBL" id="KAE9139756.1"/>
    </source>
</evidence>
<evidence type="ECO:0000313" key="9">
    <source>
        <dbReference type="EMBL" id="KAE9330378.1"/>
    </source>
</evidence>
<keyword evidence="11" id="KW-1185">Reference proteome</keyword>
<dbReference type="AlphaFoldDB" id="A0A6A3MEA9"/>
<dbReference type="Proteomes" id="UP000488956">
    <property type="component" value="Unassembled WGS sequence"/>
</dbReference>
<dbReference type="Proteomes" id="UP000460718">
    <property type="component" value="Unassembled WGS sequence"/>
</dbReference>
<protein>
    <submittedName>
        <fullName evidence="2">Uncharacterized protein</fullName>
    </submittedName>
</protein>
<evidence type="ECO:0000313" key="4">
    <source>
        <dbReference type="EMBL" id="KAE9140772.1"/>
    </source>
</evidence>
<evidence type="ECO:0000313" key="10">
    <source>
        <dbReference type="Proteomes" id="UP000429523"/>
    </source>
</evidence>
<evidence type="ECO:0000313" key="12">
    <source>
        <dbReference type="Proteomes" id="UP000437068"/>
    </source>
</evidence>
<dbReference type="Proteomes" id="UP000440732">
    <property type="component" value="Unassembled WGS sequence"/>
</dbReference>
<evidence type="ECO:0000313" key="1">
    <source>
        <dbReference type="EMBL" id="KAE8949956.1"/>
    </source>
</evidence>
<reference evidence="16 17" key="1">
    <citation type="submission" date="2018-09" db="EMBL/GenBank/DDBJ databases">
        <title>Genomic investigation of the strawberry pathogen Phytophthora fragariae indicates pathogenicity is determined by transcriptional variation in three key races.</title>
        <authorList>
            <person name="Adams T.M."/>
            <person name="Armitage A.D."/>
            <person name="Sobczyk M.K."/>
            <person name="Bates H.J."/>
            <person name="Dunwell J.M."/>
            <person name="Nellist C.F."/>
            <person name="Harrison R.J."/>
        </authorList>
    </citation>
    <scope>NUCLEOTIDE SEQUENCE [LARGE SCALE GENOMIC DNA]</scope>
    <source>
        <strain evidence="9 12">A4</strain>
        <strain evidence="8 13">BC-1</strain>
        <strain evidence="7 17">BC-23</strain>
        <strain evidence="6 11">NOV-27</strain>
        <strain evidence="5 14">NOV-5</strain>
        <strain evidence="4 15">NOV-71</strain>
        <strain evidence="1 10">NOV-9</strain>
        <strain evidence="3 18">ONT-3</strain>
        <strain evidence="2 16">SCRP245</strain>
    </source>
</reference>
<sequence>MLQYCAYLACSFAHACSAHCWLLSRVDISRRSYGNRSTCIPTSRQDTPRCVDVK</sequence>
<evidence type="ECO:0000313" key="6">
    <source>
        <dbReference type="EMBL" id="KAE9237764.1"/>
    </source>
</evidence>
<dbReference type="Proteomes" id="UP000429523">
    <property type="component" value="Unassembled WGS sequence"/>
</dbReference>
<dbReference type="EMBL" id="QXFZ01000010">
    <property type="protein sequence ID" value="KAE9140772.1"/>
    <property type="molecule type" value="Genomic_DNA"/>
</dbReference>
<proteinExistence type="predicted"/>
<evidence type="ECO:0000313" key="17">
    <source>
        <dbReference type="Proteomes" id="UP000476176"/>
    </source>
</evidence>
<dbReference type="Proteomes" id="UP000441208">
    <property type="component" value="Unassembled WGS sequence"/>
</dbReference>
<evidence type="ECO:0000313" key="5">
    <source>
        <dbReference type="EMBL" id="KAE9155707.1"/>
    </source>
</evidence>
<name>A0A6A3MEA9_9STRA</name>
<dbReference type="EMBL" id="QXFW01000033">
    <property type="protein sequence ID" value="KAE9029087.1"/>
    <property type="molecule type" value="Genomic_DNA"/>
</dbReference>
<evidence type="ECO:0000313" key="16">
    <source>
        <dbReference type="Proteomes" id="UP000460718"/>
    </source>
</evidence>
<evidence type="ECO:0000313" key="14">
    <source>
        <dbReference type="Proteomes" id="UP000440732"/>
    </source>
</evidence>
<evidence type="ECO:0000313" key="18">
    <source>
        <dbReference type="Proteomes" id="UP000488956"/>
    </source>
</evidence>
<dbReference type="EMBL" id="QXGD01000014">
    <property type="protein sequence ID" value="KAE9257824.1"/>
    <property type="molecule type" value="Genomic_DNA"/>
</dbReference>
<dbReference type="EMBL" id="QXGF01000010">
    <property type="protein sequence ID" value="KAE8949956.1"/>
    <property type="molecule type" value="Genomic_DNA"/>
</dbReference>
<dbReference type="EMBL" id="QXGE01000008">
    <property type="protein sequence ID" value="KAE9330378.1"/>
    <property type="molecule type" value="Genomic_DNA"/>
</dbReference>
<dbReference type="Proteomes" id="UP000440367">
    <property type="component" value="Unassembled WGS sequence"/>
</dbReference>
<organism evidence="2 16">
    <name type="scientific">Phytophthora fragariae</name>
    <dbReference type="NCBI Taxonomy" id="53985"/>
    <lineage>
        <taxon>Eukaryota</taxon>
        <taxon>Sar</taxon>
        <taxon>Stramenopiles</taxon>
        <taxon>Oomycota</taxon>
        <taxon>Peronosporomycetes</taxon>
        <taxon>Peronosporales</taxon>
        <taxon>Peronosporaceae</taxon>
        <taxon>Phytophthora</taxon>
    </lineage>
</organism>
<comment type="caution">
    <text evidence="2">The sequence shown here is derived from an EMBL/GenBank/DDBJ whole genome shotgun (WGS) entry which is preliminary data.</text>
</comment>
<accession>A0A6A3MEA9</accession>
<evidence type="ECO:0000313" key="2">
    <source>
        <dbReference type="EMBL" id="KAE9029087.1"/>
    </source>
</evidence>
<gene>
    <name evidence="9" type="ORF">PF001_g446</name>
    <name evidence="8" type="ORF">PF002_g676</name>
    <name evidence="7" type="ORF">PF004_g441</name>
    <name evidence="6" type="ORF">PF005_g523</name>
    <name evidence="5" type="ORF">PF006_g364</name>
    <name evidence="4" type="ORF">PF007_g532</name>
    <name evidence="1" type="ORF">PF009_g529</name>
    <name evidence="3" type="ORF">PF010_g481</name>
    <name evidence="2" type="ORF">PF011_g1267</name>
</gene>
<dbReference type="EMBL" id="QXGA01000007">
    <property type="protein sequence ID" value="KAE9155707.1"/>
    <property type="molecule type" value="Genomic_DNA"/>
</dbReference>
<evidence type="ECO:0000313" key="7">
    <source>
        <dbReference type="EMBL" id="KAE9255795.1"/>
    </source>
</evidence>
<dbReference type="EMBL" id="QXGB01000010">
    <property type="protein sequence ID" value="KAE9237764.1"/>
    <property type="molecule type" value="Genomic_DNA"/>
</dbReference>
<dbReference type="EMBL" id="QXFX01000009">
    <property type="protein sequence ID" value="KAE9139756.1"/>
    <property type="molecule type" value="Genomic_DNA"/>
</dbReference>
<evidence type="ECO:0000313" key="8">
    <source>
        <dbReference type="EMBL" id="KAE9257824.1"/>
    </source>
</evidence>
<dbReference type="Proteomes" id="UP000437068">
    <property type="component" value="Unassembled WGS sequence"/>
</dbReference>
<evidence type="ECO:0000313" key="15">
    <source>
        <dbReference type="Proteomes" id="UP000441208"/>
    </source>
</evidence>
<evidence type="ECO:0000313" key="13">
    <source>
        <dbReference type="Proteomes" id="UP000440367"/>
    </source>
</evidence>
<dbReference type="EMBL" id="QXGC01000008">
    <property type="protein sequence ID" value="KAE9255795.1"/>
    <property type="molecule type" value="Genomic_DNA"/>
</dbReference>
<evidence type="ECO:0000313" key="11">
    <source>
        <dbReference type="Proteomes" id="UP000433483"/>
    </source>
</evidence>
<dbReference type="Proteomes" id="UP000433483">
    <property type="component" value="Unassembled WGS sequence"/>
</dbReference>